<gene>
    <name evidence="8" type="primary">saeR</name>
    <name evidence="8" type="ORF">DSM104443_01749</name>
</gene>
<dbReference type="RefSeq" id="WP_171091377.1">
    <property type="nucleotide sequence ID" value="NZ_CP053069.1"/>
</dbReference>
<keyword evidence="3 5" id="KW-0238">DNA-binding</keyword>
<dbReference type="KEGG" id="uru:DSM104443_01749"/>
<dbReference type="CDD" id="cd00383">
    <property type="entry name" value="trans_reg_C"/>
    <property type="match status" value="1"/>
</dbReference>
<keyword evidence="2" id="KW-0902">Two-component regulatory system</keyword>
<reference evidence="8 9" key="1">
    <citation type="submission" date="2020-04" db="EMBL/GenBank/DDBJ databases">
        <title>Usitatibacter rugosus gen. nov., sp. nov. and Usitatibacter palustris sp. nov., novel members of Usitatibacteraceae fam. nov. within the order Nitrosomonadales isolated from soil.</title>
        <authorList>
            <person name="Huber K.J."/>
            <person name="Neumann-Schaal M."/>
            <person name="Geppert A."/>
            <person name="Luckner M."/>
            <person name="Wanner G."/>
            <person name="Overmann J."/>
        </authorList>
    </citation>
    <scope>NUCLEOTIDE SEQUENCE [LARGE SCALE GENOMIC DNA]</scope>
    <source>
        <strain evidence="8 9">0125_3</strain>
    </source>
</reference>
<accession>A0A6M4GUG9</accession>
<dbReference type="InterPro" id="IPR001789">
    <property type="entry name" value="Sig_transdc_resp-reg_receiver"/>
</dbReference>
<dbReference type="InterPro" id="IPR011006">
    <property type="entry name" value="CheY-like_superfamily"/>
</dbReference>
<dbReference type="PROSITE" id="PS51755">
    <property type="entry name" value="OMPR_PHOB"/>
    <property type="match status" value="1"/>
</dbReference>
<evidence type="ECO:0000313" key="8">
    <source>
        <dbReference type="EMBL" id="QJR10682.1"/>
    </source>
</evidence>
<dbReference type="GO" id="GO:0000976">
    <property type="term" value="F:transcription cis-regulatory region binding"/>
    <property type="evidence" value="ECO:0007669"/>
    <property type="project" value="TreeGrafter"/>
</dbReference>
<feature type="domain" description="Response regulatory" evidence="6">
    <location>
        <begin position="2"/>
        <end position="116"/>
    </location>
</feature>
<dbReference type="InterPro" id="IPR001867">
    <property type="entry name" value="OmpR/PhoB-type_DNA-bd"/>
</dbReference>
<dbReference type="AlphaFoldDB" id="A0A6M4GUG9"/>
<dbReference type="SUPFAM" id="SSF52172">
    <property type="entry name" value="CheY-like"/>
    <property type="match status" value="1"/>
</dbReference>
<proteinExistence type="predicted"/>
<dbReference type="GO" id="GO:0000156">
    <property type="term" value="F:phosphorelay response regulator activity"/>
    <property type="evidence" value="ECO:0007669"/>
    <property type="project" value="TreeGrafter"/>
</dbReference>
<dbReference type="SUPFAM" id="SSF46894">
    <property type="entry name" value="C-terminal effector domain of the bipartite response regulators"/>
    <property type="match status" value="1"/>
</dbReference>
<dbReference type="PANTHER" id="PTHR48111">
    <property type="entry name" value="REGULATOR OF RPOS"/>
    <property type="match status" value="1"/>
</dbReference>
<evidence type="ECO:0000256" key="3">
    <source>
        <dbReference type="ARBA" id="ARBA00023125"/>
    </source>
</evidence>
<dbReference type="EMBL" id="CP053069">
    <property type="protein sequence ID" value="QJR10682.1"/>
    <property type="molecule type" value="Genomic_DNA"/>
</dbReference>
<dbReference type="GO" id="GO:0032993">
    <property type="term" value="C:protein-DNA complex"/>
    <property type="evidence" value="ECO:0007669"/>
    <property type="project" value="TreeGrafter"/>
</dbReference>
<dbReference type="SMART" id="SM00448">
    <property type="entry name" value="REC"/>
    <property type="match status" value="1"/>
</dbReference>
<dbReference type="PROSITE" id="PS50110">
    <property type="entry name" value="RESPONSE_REGULATORY"/>
    <property type="match status" value="1"/>
</dbReference>
<evidence type="ECO:0000256" key="1">
    <source>
        <dbReference type="ARBA" id="ARBA00022553"/>
    </source>
</evidence>
<dbReference type="Gene3D" id="1.10.10.10">
    <property type="entry name" value="Winged helix-like DNA-binding domain superfamily/Winged helix DNA-binding domain"/>
    <property type="match status" value="1"/>
</dbReference>
<sequence length="228" mass="26337">MRLLLLEDDPDQLAIAKLWLEEHGHVVHGFTRGGDAMKAVDRDTFDLAILDWMVPDVTGEEVLRWVRKRDVHLPVVFATAKDEEEEIVHILGLGADDYLVKPLRRLEFLARVDAIGRRHGVRKPKSEALEAGPYRVDPRLRVITLEDRVVKMTPRMIEVALVLFGKRGELVSRAQLYEQVWGRREQLDTRTVDTHVSRLRQALELDGRHGWRLTSVYQHGYRIEESAV</sequence>
<keyword evidence="9" id="KW-1185">Reference proteome</keyword>
<dbReference type="Pfam" id="PF00486">
    <property type="entry name" value="Trans_reg_C"/>
    <property type="match status" value="1"/>
</dbReference>
<evidence type="ECO:0000256" key="2">
    <source>
        <dbReference type="ARBA" id="ARBA00023012"/>
    </source>
</evidence>
<dbReference type="Pfam" id="PF00072">
    <property type="entry name" value="Response_reg"/>
    <property type="match status" value="1"/>
</dbReference>
<dbReference type="GO" id="GO:0005829">
    <property type="term" value="C:cytosol"/>
    <property type="evidence" value="ECO:0007669"/>
    <property type="project" value="TreeGrafter"/>
</dbReference>
<protein>
    <submittedName>
        <fullName evidence="8">Response regulator SaeR</fullName>
    </submittedName>
</protein>
<feature type="modified residue" description="4-aspartylphosphate" evidence="4">
    <location>
        <position position="51"/>
    </location>
</feature>
<dbReference type="SMART" id="SM00862">
    <property type="entry name" value="Trans_reg_C"/>
    <property type="match status" value="1"/>
</dbReference>
<name>A0A6M4GUG9_9PROT</name>
<dbReference type="CDD" id="cd17574">
    <property type="entry name" value="REC_OmpR"/>
    <property type="match status" value="1"/>
</dbReference>
<dbReference type="GO" id="GO:0006355">
    <property type="term" value="P:regulation of DNA-templated transcription"/>
    <property type="evidence" value="ECO:0007669"/>
    <property type="project" value="InterPro"/>
</dbReference>
<feature type="DNA-binding region" description="OmpR/PhoB-type" evidence="5">
    <location>
        <begin position="126"/>
        <end position="225"/>
    </location>
</feature>
<dbReference type="Gene3D" id="3.40.50.2300">
    <property type="match status" value="1"/>
</dbReference>
<dbReference type="Proteomes" id="UP000501534">
    <property type="component" value="Chromosome"/>
</dbReference>
<evidence type="ECO:0000259" key="7">
    <source>
        <dbReference type="PROSITE" id="PS51755"/>
    </source>
</evidence>
<dbReference type="InterPro" id="IPR016032">
    <property type="entry name" value="Sig_transdc_resp-reg_C-effctor"/>
</dbReference>
<keyword evidence="1 4" id="KW-0597">Phosphoprotein</keyword>
<evidence type="ECO:0000259" key="6">
    <source>
        <dbReference type="PROSITE" id="PS50110"/>
    </source>
</evidence>
<evidence type="ECO:0000313" key="9">
    <source>
        <dbReference type="Proteomes" id="UP000501534"/>
    </source>
</evidence>
<dbReference type="InterPro" id="IPR039420">
    <property type="entry name" value="WalR-like"/>
</dbReference>
<evidence type="ECO:0000256" key="5">
    <source>
        <dbReference type="PROSITE-ProRule" id="PRU01091"/>
    </source>
</evidence>
<evidence type="ECO:0000256" key="4">
    <source>
        <dbReference type="PROSITE-ProRule" id="PRU00169"/>
    </source>
</evidence>
<dbReference type="InterPro" id="IPR036388">
    <property type="entry name" value="WH-like_DNA-bd_sf"/>
</dbReference>
<organism evidence="8 9">
    <name type="scientific">Usitatibacter rugosus</name>
    <dbReference type="NCBI Taxonomy" id="2732067"/>
    <lineage>
        <taxon>Bacteria</taxon>
        <taxon>Pseudomonadati</taxon>
        <taxon>Pseudomonadota</taxon>
        <taxon>Betaproteobacteria</taxon>
        <taxon>Nitrosomonadales</taxon>
        <taxon>Usitatibacteraceae</taxon>
        <taxon>Usitatibacter</taxon>
    </lineage>
</organism>
<feature type="domain" description="OmpR/PhoB-type" evidence="7">
    <location>
        <begin position="126"/>
        <end position="225"/>
    </location>
</feature>
<dbReference type="PANTHER" id="PTHR48111:SF40">
    <property type="entry name" value="PHOSPHATE REGULON TRANSCRIPTIONAL REGULATORY PROTEIN PHOB"/>
    <property type="match status" value="1"/>
</dbReference>